<evidence type="ECO:0000259" key="8">
    <source>
        <dbReference type="Pfam" id="PF05010"/>
    </source>
</evidence>
<dbReference type="eggNOG" id="ENOG502QQ1G">
    <property type="taxonomic scope" value="Eukaryota"/>
</dbReference>
<dbReference type="InterPro" id="IPR007707">
    <property type="entry name" value="TACC_C"/>
</dbReference>
<dbReference type="PANTHER" id="PTHR13924:SF10">
    <property type="entry name" value="TRANSFORMING ACIDIC COILED-COIL PROTEIN, ISOFORM K"/>
    <property type="match status" value="1"/>
</dbReference>
<dbReference type="InParanoid" id="T1EDL1"/>
<evidence type="ECO:0000313" key="9">
    <source>
        <dbReference type="EMBL" id="ESN90817.1"/>
    </source>
</evidence>
<dbReference type="OrthoDB" id="10255048at2759"/>
<dbReference type="OMA" id="VYRISIN"/>
<reference evidence="11" key="1">
    <citation type="submission" date="2012-12" db="EMBL/GenBank/DDBJ databases">
        <authorList>
            <person name="Hellsten U."/>
            <person name="Grimwood J."/>
            <person name="Chapman J.A."/>
            <person name="Shapiro H."/>
            <person name="Aerts A."/>
            <person name="Otillar R.P."/>
            <person name="Terry A.Y."/>
            <person name="Boore J.L."/>
            <person name="Simakov O."/>
            <person name="Marletaz F."/>
            <person name="Cho S.-J."/>
            <person name="Edsinger-Gonzales E."/>
            <person name="Havlak P."/>
            <person name="Kuo D.-H."/>
            <person name="Larsson T."/>
            <person name="Lv J."/>
            <person name="Arendt D."/>
            <person name="Savage R."/>
            <person name="Osoegawa K."/>
            <person name="de Jong P."/>
            <person name="Lindberg D.R."/>
            <person name="Seaver E.C."/>
            <person name="Weisblat D.A."/>
            <person name="Putnam N.H."/>
            <person name="Grigoriev I.V."/>
            <person name="Rokhsar D.S."/>
        </authorList>
    </citation>
    <scope>NUCLEOTIDE SEQUENCE</scope>
</reference>
<dbReference type="Gene3D" id="1.20.5.1700">
    <property type="match status" value="1"/>
</dbReference>
<dbReference type="HOGENOM" id="CLU_057046_2_0_1"/>
<dbReference type="STRING" id="6412.T1EDL1"/>
<dbReference type="EMBL" id="AMQM01008236">
    <property type="status" value="NOT_ANNOTATED_CDS"/>
    <property type="molecule type" value="Genomic_DNA"/>
</dbReference>
<evidence type="ECO:0000313" key="11">
    <source>
        <dbReference type="Proteomes" id="UP000015101"/>
    </source>
</evidence>
<dbReference type="RefSeq" id="XP_009031029.1">
    <property type="nucleotide sequence ID" value="XM_009032781.1"/>
</dbReference>
<sequence length="161" mass="18784">MHEYEEVMNRLIIENEKSKESCNGVMVDLRRERDQALDDLQSVETAFSDLHKRYEKCKSVVDAYRKNEETLKSCMLDYQEKLVKNDEKYKSFKQMAEQKINLANAEIDKVKKSSDSEIKVLQIAIRKLEMKAEGLQKSIEQKTLENTELTAICDELLSKAK</sequence>
<comment type="similarity">
    <text evidence="2">Belongs to the TACC family.</text>
</comment>
<dbReference type="Proteomes" id="UP000015101">
    <property type="component" value="Unassembled WGS sequence"/>
</dbReference>
<reference evidence="10" key="3">
    <citation type="submission" date="2015-06" db="UniProtKB">
        <authorList>
            <consortium name="EnsemblMetazoa"/>
        </authorList>
    </citation>
    <scope>IDENTIFICATION</scope>
</reference>
<keyword evidence="5 7" id="KW-0175">Coiled coil</keyword>
<dbReference type="GO" id="GO:0007052">
    <property type="term" value="P:mitotic spindle organization"/>
    <property type="evidence" value="ECO:0007669"/>
    <property type="project" value="InterPro"/>
</dbReference>
<keyword evidence="3" id="KW-0963">Cytoplasm</keyword>
<evidence type="ECO:0000256" key="4">
    <source>
        <dbReference type="ARBA" id="ARBA00022553"/>
    </source>
</evidence>
<dbReference type="GeneID" id="20194663"/>
<feature type="coiled-coil region" evidence="7">
    <location>
        <begin position="1"/>
        <end position="46"/>
    </location>
</feature>
<evidence type="ECO:0000256" key="3">
    <source>
        <dbReference type="ARBA" id="ARBA00022490"/>
    </source>
</evidence>
<keyword evidence="4" id="KW-0597">Phosphoprotein</keyword>
<organism evidence="10 11">
    <name type="scientific">Helobdella robusta</name>
    <name type="common">Californian leech</name>
    <dbReference type="NCBI Taxonomy" id="6412"/>
    <lineage>
        <taxon>Eukaryota</taxon>
        <taxon>Metazoa</taxon>
        <taxon>Spiralia</taxon>
        <taxon>Lophotrochozoa</taxon>
        <taxon>Annelida</taxon>
        <taxon>Clitellata</taxon>
        <taxon>Hirudinea</taxon>
        <taxon>Rhynchobdellida</taxon>
        <taxon>Glossiphoniidae</taxon>
        <taxon>Helobdella</taxon>
    </lineage>
</organism>
<evidence type="ECO:0000256" key="2">
    <source>
        <dbReference type="ARBA" id="ARBA00009423"/>
    </source>
</evidence>
<comment type="subcellular location">
    <subcellularLocation>
        <location evidence="1">Cytoplasm</location>
        <location evidence="1">Cytoskeleton</location>
    </subcellularLocation>
</comment>
<dbReference type="FunFam" id="1.20.5.1700:FF:000001">
    <property type="entry name" value="Transforming acidic coiled-coil-containing protein 1 isoform 2"/>
    <property type="match status" value="1"/>
</dbReference>
<dbReference type="KEGG" id="hro:HELRODRAFT_104333"/>
<evidence type="ECO:0000313" key="10">
    <source>
        <dbReference type="EnsemblMetazoa" id="HelroP104333"/>
    </source>
</evidence>
<evidence type="ECO:0000256" key="5">
    <source>
        <dbReference type="ARBA" id="ARBA00023054"/>
    </source>
</evidence>
<evidence type="ECO:0000256" key="7">
    <source>
        <dbReference type="SAM" id="Coils"/>
    </source>
</evidence>
<name>T1EDL1_HELRO</name>
<dbReference type="CTD" id="20194663"/>
<dbReference type="AlphaFoldDB" id="T1EDL1"/>
<keyword evidence="11" id="KW-1185">Reference proteome</keyword>
<keyword evidence="6" id="KW-0206">Cytoskeleton</keyword>
<dbReference type="EMBL" id="KB097744">
    <property type="protein sequence ID" value="ESN90817.1"/>
    <property type="molecule type" value="Genomic_DNA"/>
</dbReference>
<dbReference type="EnsemblMetazoa" id="HelroT104333">
    <property type="protein sequence ID" value="HelroP104333"/>
    <property type="gene ID" value="HelroG104333"/>
</dbReference>
<accession>T1EDL1</accession>
<dbReference type="InterPro" id="IPR039915">
    <property type="entry name" value="TACC"/>
</dbReference>
<feature type="coiled-coil region" evidence="7">
    <location>
        <begin position="93"/>
        <end position="145"/>
    </location>
</feature>
<gene>
    <name evidence="10" type="primary">20194663</name>
    <name evidence="9" type="ORF">HELRODRAFT_104333</name>
</gene>
<proteinExistence type="inferred from homology"/>
<protein>
    <recommendedName>
        <fullName evidence="8">Transforming acidic coiled-coil-containing protein C-terminal domain-containing protein</fullName>
    </recommendedName>
</protein>
<dbReference type="GO" id="GO:0005856">
    <property type="term" value="C:cytoskeleton"/>
    <property type="evidence" value="ECO:0007669"/>
    <property type="project" value="UniProtKB-SubCell"/>
</dbReference>
<evidence type="ECO:0000256" key="6">
    <source>
        <dbReference type="ARBA" id="ARBA00023212"/>
    </source>
</evidence>
<dbReference type="PANTHER" id="PTHR13924">
    <property type="entry name" value="TRANSFORMING ACIDIC COILED-COIL CONTAINING PROTEIN 1/2"/>
    <property type="match status" value="1"/>
</dbReference>
<reference evidence="9 11" key="2">
    <citation type="journal article" date="2013" name="Nature">
        <title>Insights into bilaterian evolution from three spiralian genomes.</title>
        <authorList>
            <person name="Simakov O."/>
            <person name="Marletaz F."/>
            <person name="Cho S.J."/>
            <person name="Edsinger-Gonzales E."/>
            <person name="Havlak P."/>
            <person name="Hellsten U."/>
            <person name="Kuo D.H."/>
            <person name="Larsson T."/>
            <person name="Lv J."/>
            <person name="Arendt D."/>
            <person name="Savage R."/>
            <person name="Osoegawa K."/>
            <person name="de Jong P."/>
            <person name="Grimwood J."/>
            <person name="Chapman J.A."/>
            <person name="Shapiro H."/>
            <person name="Aerts A."/>
            <person name="Otillar R.P."/>
            <person name="Terry A.Y."/>
            <person name="Boore J.L."/>
            <person name="Grigoriev I.V."/>
            <person name="Lindberg D.R."/>
            <person name="Seaver E.C."/>
            <person name="Weisblat D.A."/>
            <person name="Putnam N.H."/>
            <person name="Rokhsar D.S."/>
        </authorList>
    </citation>
    <scope>NUCLEOTIDE SEQUENCE</scope>
</reference>
<evidence type="ECO:0000256" key="1">
    <source>
        <dbReference type="ARBA" id="ARBA00004245"/>
    </source>
</evidence>
<feature type="domain" description="Transforming acidic coiled-coil-containing protein C-terminal" evidence="8">
    <location>
        <begin position="1"/>
        <end position="156"/>
    </location>
</feature>
<dbReference type="Pfam" id="PF05010">
    <property type="entry name" value="TACC_C"/>
    <property type="match status" value="1"/>
</dbReference>